<dbReference type="RefSeq" id="WP_009756529.1">
    <property type="nucleotide sequence ID" value="NZ_AMSI01000006.1"/>
</dbReference>
<comment type="caution">
    <text evidence="1">The sequence shown here is derived from an EMBL/GenBank/DDBJ whole genome shotgun (WGS) entry which is preliminary data.</text>
</comment>
<dbReference type="SUPFAM" id="SSF53474">
    <property type="entry name" value="alpha/beta-Hydrolases"/>
    <property type="match status" value="1"/>
</dbReference>
<keyword evidence="2" id="KW-1185">Reference proteome</keyword>
<evidence type="ECO:0000313" key="1">
    <source>
        <dbReference type="EMBL" id="EKF42526.1"/>
    </source>
</evidence>
<dbReference type="AlphaFoldDB" id="K2P5A9"/>
<dbReference type="EMBL" id="AMSI01000006">
    <property type="protein sequence ID" value="EKF42526.1"/>
    <property type="molecule type" value="Genomic_DNA"/>
</dbReference>
<gene>
    <name evidence="1" type="ORF">NA8A_10703</name>
</gene>
<protein>
    <recommendedName>
        <fullName evidence="3">Serine hydrolase family protein</fullName>
    </recommendedName>
</protein>
<accession>K2P5A9</accession>
<dbReference type="InterPro" id="IPR010662">
    <property type="entry name" value="RBBP9/YdeN"/>
</dbReference>
<dbReference type="eggNOG" id="COG3545">
    <property type="taxonomic scope" value="Bacteria"/>
</dbReference>
<name>K2P5A9_9HYPH</name>
<dbReference type="STRING" id="721133.SAMN05216176_106173"/>
<sequence length="180" mass="18898">MQAPVIVLPGIGGSGIEHWQTHWEAQDPSMKRFAPASWDEPELEQWIVALDEAVAEAGAPPLLVAHSLACLLVAHWAERTAQKPRGAFLVSVPDADGEVFPPQAASFRDPPMHPLGFPALIVASTDDPYGTLDHATSCAIAWSAGLVVAGALGHINGASRLGHWPQGMALFSAFRSGAGG</sequence>
<dbReference type="GO" id="GO:0016787">
    <property type="term" value="F:hydrolase activity"/>
    <property type="evidence" value="ECO:0007669"/>
    <property type="project" value="InterPro"/>
</dbReference>
<dbReference type="Gene3D" id="3.40.50.1820">
    <property type="entry name" value="alpha/beta hydrolase"/>
    <property type="match status" value="1"/>
</dbReference>
<dbReference type="Proteomes" id="UP000007374">
    <property type="component" value="Unassembled WGS sequence"/>
</dbReference>
<dbReference type="OrthoDB" id="9804993at2"/>
<evidence type="ECO:0000313" key="2">
    <source>
        <dbReference type="Proteomes" id="UP000007374"/>
    </source>
</evidence>
<dbReference type="InterPro" id="IPR029058">
    <property type="entry name" value="AB_hydrolase_fold"/>
</dbReference>
<dbReference type="PATRIC" id="fig|1231190.3.peg.2233"/>
<reference evidence="1 2" key="1">
    <citation type="journal article" date="2012" name="J. Bacteriol.">
        <title>Genome Sequence of Nitratireductor indicus Type Strain C115.</title>
        <authorList>
            <person name="Lai Q."/>
            <person name="Li G."/>
            <person name="Yu Z."/>
            <person name="Shao Z."/>
        </authorList>
    </citation>
    <scope>NUCLEOTIDE SEQUENCE [LARGE SCALE GENOMIC DNA]</scope>
    <source>
        <strain evidence="1 2">C115</strain>
    </source>
</reference>
<dbReference type="Pfam" id="PF06821">
    <property type="entry name" value="Ser_hydrolase"/>
    <property type="match status" value="1"/>
</dbReference>
<proteinExistence type="predicted"/>
<evidence type="ECO:0008006" key="3">
    <source>
        <dbReference type="Google" id="ProtNLM"/>
    </source>
</evidence>
<organism evidence="1 2">
    <name type="scientific">Nitratireductor indicus C115</name>
    <dbReference type="NCBI Taxonomy" id="1231190"/>
    <lineage>
        <taxon>Bacteria</taxon>
        <taxon>Pseudomonadati</taxon>
        <taxon>Pseudomonadota</taxon>
        <taxon>Alphaproteobacteria</taxon>
        <taxon>Hyphomicrobiales</taxon>
        <taxon>Phyllobacteriaceae</taxon>
        <taxon>Nitratireductor</taxon>
    </lineage>
</organism>